<keyword evidence="2" id="KW-0663">Pyridoxal phosphate</keyword>
<dbReference type="GO" id="GO:0003700">
    <property type="term" value="F:DNA-binding transcription factor activity"/>
    <property type="evidence" value="ECO:0007669"/>
    <property type="project" value="InterPro"/>
</dbReference>
<evidence type="ECO:0000256" key="2">
    <source>
        <dbReference type="ARBA" id="ARBA00022898"/>
    </source>
</evidence>
<proteinExistence type="inferred from homology"/>
<dbReference type="InterPro" id="IPR000524">
    <property type="entry name" value="Tscrpt_reg_HTH_GntR"/>
</dbReference>
<dbReference type="PANTHER" id="PTHR46577">
    <property type="entry name" value="HTH-TYPE TRANSCRIPTIONAL REGULATORY PROTEIN GABR"/>
    <property type="match status" value="1"/>
</dbReference>
<dbReference type="InterPro" id="IPR051446">
    <property type="entry name" value="HTH_trans_reg/aminotransferase"/>
</dbReference>
<name>T0IYS3_9SPHN</name>
<sequence>MWAPLFGIQDDSVRTLQFQIRSRIVDSILDGTLPAGTPLPSSRKLATELKVSRNTVILSYQQLVDDGFLHARERSGFVVSSQTQERRVVPPVEPRQLPPLVEDLNWEARLRSQSSRYRSIEKPTNWQAYKYPFLYGQFDSSVFPINAWRQCCRQALGVLELSDWGRDTIDEDDPLLIEQIRTRILPRRGIWADKSEIMITLGAQQALFLLSEALFCEKTVIGLEDPGYPDMRNIARIKGARVQPLPVDEHGLIPQPGLAACDYVHVTPSHQCPTTVTMPQTRRRELLDYARQSGAVLIEDDYDSETSFDNAPQPALKGLDDSGRVIYVSSLSKILAPGLRLGFVVADARLIRELRALRRLMVRHPPLNNQRAIALFLSLGHYEPLIRRLTGLYRQRARVLGDALSHHIPSAKFRPATGGSCIWLESPQGFNATESARQWRSEGLLFEPGDVFFDDRSAGRSHIRLGYSVIPEARIEPGVRLLAQAIGG</sequence>
<dbReference type="InterPro" id="IPR015421">
    <property type="entry name" value="PyrdxlP-dep_Trfase_major"/>
</dbReference>
<evidence type="ECO:0000256" key="4">
    <source>
        <dbReference type="ARBA" id="ARBA00023125"/>
    </source>
</evidence>
<protein>
    <submittedName>
        <fullName evidence="7">2-aminoadipate aminotransferase</fullName>
    </submittedName>
</protein>
<dbReference type="SMART" id="SM00345">
    <property type="entry name" value="HTH_GNTR"/>
    <property type="match status" value="1"/>
</dbReference>
<dbReference type="InterPro" id="IPR036388">
    <property type="entry name" value="WH-like_DNA-bd_sf"/>
</dbReference>
<dbReference type="GO" id="GO:0008483">
    <property type="term" value="F:transaminase activity"/>
    <property type="evidence" value="ECO:0007669"/>
    <property type="project" value="UniProtKB-KW"/>
</dbReference>
<dbReference type="PANTHER" id="PTHR46577:SF1">
    <property type="entry name" value="HTH-TYPE TRANSCRIPTIONAL REGULATORY PROTEIN GABR"/>
    <property type="match status" value="1"/>
</dbReference>
<accession>T0IYS3</accession>
<dbReference type="Gene3D" id="3.40.640.10">
    <property type="entry name" value="Type I PLP-dependent aspartate aminotransferase-like (Major domain)"/>
    <property type="match status" value="1"/>
</dbReference>
<keyword evidence="7" id="KW-0032">Aminotransferase</keyword>
<dbReference type="PRINTS" id="PR00035">
    <property type="entry name" value="HTHGNTR"/>
</dbReference>
<reference evidence="7 8" key="1">
    <citation type="journal article" date="2013" name="Genome Announc.">
        <title>Genome Sequence of Novosphingobium lindaniclasticum LE124T, Isolated from a Hexachlorocyclohexane Dumpsite.</title>
        <authorList>
            <person name="Saxena A."/>
            <person name="Nayyar N."/>
            <person name="Sangwan N."/>
            <person name="Kumari R."/>
            <person name="Khurana J.P."/>
            <person name="Lal R."/>
        </authorList>
    </citation>
    <scope>NUCLEOTIDE SEQUENCE [LARGE SCALE GENOMIC DNA]</scope>
    <source>
        <strain evidence="7 8">LE124</strain>
    </source>
</reference>
<evidence type="ECO:0000256" key="1">
    <source>
        <dbReference type="ARBA" id="ARBA00005384"/>
    </source>
</evidence>
<dbReference type="CDD" id="cd07377">
    <property type="entry name" value="WHTH_GntR"/>
    <property type="match status" value="1"/>
</dbReference>
<organism evidence="7 8">
    <name type="scientific">Novosphingobium lindaniclasticum LE124</name>
    <dbReference type="NCBI Taxonomy" id="1096930"/>
    <lineage>
        <taxon>Bacteria</taxon>
        <taxon>Pseudomonadati</taxon>
        <taxon>Pseudomonadota</taxon>
        <taxon>Alphaproteobacteria</taxon>
        <taxon>Sphingomonadales</taxon>
        <taxon>Sphingomonadaceae</taxon>
        <taxon>Novosphingobium</taxon>
    </lineage>
</organism>
<dbReference type="GO" id="GO:0003677">
    <property type="term" value="F:DNA binding"/>
    <property type="evidence" value="ECO:0007669"/>
    <property type="project" value="UniProtKB-KW"/>
</dbReference>
<keyword evidence="3" id="KW-0805">Transcription regulation</keyword>
<dbReference type="RefSeq" id="WP_021233648.1">
    <property type="nucleotide sequence ID" value="NZ_ATHL01000060.1"/>
</dbReference>
<evidence type="ECO:0000259" key="6">
    <source>
        <dbReference type="PROSITE" id="PS50949"/>
    </source>
</evidence>
<dbReference type="EMBL" id="ATHL01000060">
    <property type="protein sequence ID" value="EQB17040.1"/>
    <property type="molecule type" value="Genomic_DNA"/>
</dbReference>
<dbReference type="eggNOG" id="COG1167">
    <property type="taxonomic scope" value="Bacteria"/>
</dbReference>
<dbReference type="InterPro" id="IPR004839">
    <property type="entry name" value="Aminotransferase_I/II_large"/>
</dbReference>
<dbReference type="SUPFAM" id="SSF46785">
    <property type="entry name" value="Winged helix' DNA-binding domain"/>
    <property type="match status" value="1"/>
</dbReference>
<dbReference type="InterPro" id="IPR036390">
    <property type="entry name" value="WH_DNA-bd_sf"/>
</dbReference>
<dbReference type="AlphaFoldDB" id="T0IYS3"/>
<dbReference type="OrthoDB" id="9808770at2"/>
<dbReference type="Pfam" id="PF00155">
    <property type="entry name" value="Aminotran_1_2"/>
    <property type="match status" value="1"/>
</dbReference>
<dbReference type="InterPro" id="IPR015424">
    <property type="entry name" value="PyrdxlP-dep_Trfase"/>
</dbReference>
<keyword evidence="8" id="KW-1185">Reference proteome</keyword>
<dbReference type="CDD" id="cd00609">
    <property type="entry name" value="AAT_like"/>
    <property type="match status" value="1"/>
</dbReference>
<keyword evidence="7" id="KW-0808">Transferase</keyword>
<dbReference type="Proteomes" id="UP000015527">
    <property type="component" value="Unassembled WGS sequence"/>
</dbReference>
<evidence type="ECO:0000313" key="7">
    <source>
        <dbReference type="EMBL" id="EQB17040.1"/>
    </source>
</evidence>
<comment type="caution">
    <text evidence="7">The sequence shown here is derived from an EMBL/GenBank/DDBJ whole genome shotgun (WGS) entry which is preliminary data.</text>
</comment>
<dbReference type="SUPFAM" id="SSF53383">
    <property type="entry name" value="PLP-dependent transferases"/>
    <property type="match status" value="1"/>
</dbReference>
<dbReference type="GO" id="GO:0030170">
    <property type="term" value="F:pyridoxal phosphate binding"/>
    <property type="evidence" value="ECO:0007669"/>
    <property type="project" value="InterPro"/>
</dbReference>
<dbReference type="Gene3D" id="1.10.10.10">
    <property type="entry name" value="Winged helix-like DNA-binding domain superfamily/Winged helix DNA-binding domain"/>
    <property type="match status" value="1"/>
</dbReference>
<dbReference type="PROSITE" id="PS50949">
    <property type="entry name" value="HTH_GNTR"/>
    <property type="match status" value="1"/>
</dbReference>
<evidence type="ECO:0000256" key="3">
    <source>
        <dbReference type="ARBA" id="ARBA00023015"/>
    </source>
</evidence>
<feature type="domain" description="HTH gntR-type" evidence="6">
    <location>
        <begin position="14"/>
        <end position="82"/>
    </location>
</feature>
<evidence type="ECO:0000313" key="8">
    <source>
        <dbReference type="Proteomes" id="UP000015527"/>
    </source>
</evidence>
<dbReference type="PATRIC" id="fig|1096930.3.peg.1731"/>
<evidence type="ECO:0000256" key="5">
    <source>
        <dbReference type="ARBA" id="ARBA00023163"/>
    </source>
</evidence>
<gene>
    <name evidence="7" type="ORF">L284_08760</name>
</gene>
<keyword evidence="4" id="KW-0238">DNA-binding</keyword>
<dbReference type="Pfam" id="PF00392">
    <property type="entry name" value="GntR"/>
    <property type="match status" value="1"/>
</dbReference>
<keyword evidence="5" id="KW-0804">Transcription</keyword>
<comment type="similarity">
    <text evidence="1">In the C-terminal section; belongs to the class-I pyridoxal-phosphate-dependent aminotransferase family.</text>
</comment>